<dbReference type="AlphaFoldDB" id="A0A2A6CZ81"/>
<name>A0A2A6CZ81_PRIPA</name>
<dbReference type="GO" id="GO:0016020">
    <property type="term" value="C:membrane"/>
    <property type="evidence" value="ECO:0007669"/>
    <property type="project" value="InterPro"/>
</dbReference>
<protein>
    <submittedName>
        <fullName evidence="2">G protein-coupled receptor</fullName>
    </submittedName>
</protein>
<sequence>MSEVVKTITLICMIFRVLCWFTLLIVTFLYMKTLSRKKVFHPNLQLLLFVMPFTYMVFIIPSAFNLIFDKFGIVLPGKFDVILHALTDFGTFGSSFNLFSFTFERLIATWRVDDYEHISARIPYMALILMSIQWLISGAITSLLYCELIYVWLVLTADFVQWAISVVLFIALLGISRRAYDKRIKNRAMNYKHRYQSVENVQTALVLNNLVLFLAVALFLQLAYYSLQWYIIPKDVNPPFREIFHASVAITPTIGCIIVLSLHPFLRVYLPRFMRSRVYAEQVSDCRRETTASSNELPMVQIRSLSGVDLVVPTQNHRDAYFDEFKRQWS</sequence>
<dbReference type="EnsemblMetazoa" id="PPA18574.1">
    <property type="protein sequence ID" value="PPA18574.1"/>
    <property type="gene ID" value="WBGene00108128"/>
</dbReference>
<evidence type="ECO:0000256" key="1">
    <source>
        <dbReference type="ARBA" id="ARBA00006803"/>
    </source>
</evidence>
<reference evidence="2" key="2">
    <citation type="submission" date="2022-06" db="UniProtKB">
        <authorList>
            <consortium name="EnsemblMetazoa"/>
        </authorList>
    </citation>
    <scope>IDENTIFICATION</scope>
    <source>
        <strain evidence="2">PS312</strain>
    </source>
</reference>
<organism evidence="2 3">
    <name type="scientific">Pristionchus pacificus</name>
    <name type="common">Parasitic nematode worm</name>
    <dbReference type="NCBI Taxonomy" id="54126"/>
    <lineage>
        <taxon>Eukaryota</taxon>
        <taxon>Metazoa</taxon>
        <taxon>Ecdysozoa</taxon>
        <taxon>Nematoda</taxon>
        <taxon>Chromadorea</taxon>
        <taxon>Rhabditida</taxon>
        <taxon>Rhabditina</taxon>
        <taxon>Diplogasteromorpha</taxon>
        <taxon>Diplogasteroidea</taxon>
        <taxon>Neodiplogasteridae</taxon>
        <taxon>Pristionchus</taxon>
    </lineage>
</organism>
<dbReference type="OrthoDB" id="5854169at2759"/>
<evidence type="ECO:0000313" key="3">
    <source>
        <dbReference type="Proteomes" id="UP000005239"/>
    </source>
</evidence>
<dbReference type="InterPro" id="IPR004151">
    <property type="entry name" value="7TM_GPCR_serpentine_rcpt_Sre"/>
</dbReference>
<keyword evidence="3" id="KW-1185">Reference proteome</keyword>
<accession>A0A2A6CZ81</accession>
<accession>A0A8R1UE06</accession>
<proteinExistence type="inferred from homology"/>
<comment type="similarity">
    <text evidence="1">Belongs to the nematode receptor-like protein sre family.</text>
</comment>
<dbReference type="GO" id="GO:0007606">
    <property type="term" value="P:sensory perception of chemical stimulus"/>
    <property type="evidence" value="ECO:0007669"/>
    <property type="project" value="InterPro"/>
</dbReference>
<dbReference type="InterPro" id="IPR052860">
    <property type="entry name" value="NRL-GPCR1"/>
</dbReference>
<reference evidence="3" key="1">
    <citation type="journal article" date="2008" name="Nat. Genet.">
        <title>The Pristionchus pacificus genome provides a unique perspective on nematode lifestyle and parasitism.</title>
        <authorList>
            <person name="Dieterich C."/>
            <person name="Clifton S.W."/>
            <person name="Schuster L.N."/>
            <person name="Chinwalla A."/>
            <person name="Delehaunty K."/>
            <person name="Dinkelacker I."/>
            <person name="Fulton L."/>
            <person name="Fulton R."/>
            <person name="Godfrey J."/>
            <person name="Minx P."/>
            <person name="Mitreva M."/>
            <person name="Roeseler W."/>
            <person name="Tian H."/>
            <person name="Witte H."/>
            <person name="Yang S.P."/>
            <person name="Wilson R.K."/>
            <person name="Sommer R.J."/>
        </authorList>
    </citation>
    <scope>NUCLEOTIDE SEQUENCE [LARGE SCALE GENOMIC DNA]</scope>
    <source>
        <strain evidence="3">PS312</strain>
    </source>
</reference>
<dbReference type="PANTHER" id="PTHR47521">
    <property type="entry name" value="SERPENTINE RECEPTOR, CLASS E (EPSILON)-RELATED"/>
    <property type="match status" value="1"/>
</dbReference>
<gene>
    <name evidence="2" type="primary">WBGene00108128</name>
</gene>
<dbReference type="Pfam" id="PF03125">
    <property type="entry name" value="Sre"/>
    <property type="match status" value="1"/>
</dbReference>
<dbReference type="Proteomes" id="UP000005239">
    <property type="component" value="Unassembled WGS sequence"/>
</dbReference>
<dbReference type="PANTHER" id="PTHR47521:SF18">
    <property type="entry name" value="G PROTEIN-COUPLED RECEPTOR-RELATED"/>
    <property type="match status" value="1"/>
</dbReference>
<evidence type="ECO:0000313" key="2">
    <source>
        <dbReference type="EnsemblMetazoa" id="PPA18574.1"/>
    </source>
</evidence>